<accession>A0ABD1GA83</accession>
<evidence type="ECO:0000313" key="1">
    <source>
        <dbReference type="EMBL" id="KAL1540974.1"/>
    </source>
</evidence>
<dbReference type="PRINTS" id="PR00146">
    <property type="entry name" value="DHPICSNTHASE"/>
</dbReference>
<dbReference type="InterPro" id="IPR013785">
    <property type="entry name" value="Aldolase_TIM"/>
</dbReference>
<dbReference type="Proteomes" id="UP001567538">
    <property type="component" value="Unassembled WGS sequence"/>
</dbReference>
<dbReference type="GO" id="GO:0008840">
    <property type="term" value="F:4-hydroxy-tetrahydrodipicolinate synthase activity"/>
    <property type="evidence" value="ECO:0007669"/>
    <property type="project" value="UniProtKB-EC"/>
</dbReference>
<dbReference type="EC" id="4.3.3.7" evidence="1"/>
<protein>
    <submittedName>
        <fullName evidence="1">4-hydroxy-tetrahydrodipicolinate synthase</fullName>
        <ecNumber evidence="1">4.3.3.7</ecNumber>
    </submittedName>
</protein>
<dbReference type="AlphaFoldDB" id="A0ABD1GA83"/>
<dbReference type="SUPFAM" id="SSF51569">
    <property type="entry name" value="Aldolase"/>
    <property type="match status" value="1"/>
</dbReference>
<name>A0ABD1GA83_SALDI</name>
<evidence type="ECO:0000313" key="2">
    <source>
        <dbReference type="Proteomes" id="UP001567538"/>
    </source>
</evidence>
<keyword evidence="2" id="KW-1185">Reference proteome</keyword>
<dbReference type="PANTHER" id="PTHR12128">
    <property type="entry name" value="DIHYDRODIPICOLINATE SYNTHASE"/>
    <property type="match status" value="1"/>
</dbReference>
<keyword evidence="1" id="KW-0456">Lyase</keyword>
<reference evidence="1 2" key="1">
    <citation type="submission" date="2024-06" db="EMBL/GenBank/DDBJ databases">
        <title>A chromosome level genome sequence of Diviner's sage (Salvia divinorum).</title>
        <authorList>
            <person name="Ford S.A."/>
            <person name="Ro D.-K."/>
            <person name="Ness R.W."/>
            <person name="Phillips M.A."/>
        </authorList>
    </citation>
    <scope>NUCLEOTIDE SEQUENCE [LARGE SCALE GENOMIC DNA]</scope>
    <source>
        <strain evidence="1">SAF-2024a</strain>
        <tissue evidence="1">Leaf</tissue>
    </source>
</reference>
<dbReference type="Gene3D" id="3.20.20.70">
    <property type="entry name" value="Aldolase class I"/>
    <property type="match status" value="1"/>
</dbReference>
<proteinExistence type="predicted"/>
<sequence>MLMSWDEYIMLIGHTVNCYGGSIKVIGNTESNSTREAIHATEQGFAVGMHASLHINPYYGKTSLEGLIPHVNSVLPMGPTIVYNVPSWTSQDIPPCDQEDSKEPQLGCPTLARGGEAGFPAALCAPSFSEKVEFVNIVNEIGRVNFVGKKDAQVLDDDDFILIDRY</sequence>
<organism evidence="1 2">
    <name type="scientific">Salvia divinorum</name>
    <name type="common">Maria pastora</name>
    <name type="synonym">Diviner's sage</name>
    <dbReference type="NCBI Taxonomy" id="28513"/>
    <lineage>
        <taxon>Eukaryota</taxon>
        <taxon>Viridiplantae</taxon>
        <taxon>Streptophyta</taxon>
        <taxon>Embryophyta</taxon>
        <taxon>Tracheophyta</taxon>
        <taxon>Spermatophyta</taxon>
        <taxon>Magnoliopsida</taxon>
        <taxon>eudicotyledons</taxon>
        <taxon>Gunneridae</taxon>
        <taxon>Pentapetalae</taxon>
        <taxon>asterids</taxon>
        <taxon>lamiids</taxon>
        <taxon>Lamiales</taxon>
        <taxon>Lamiaceae</taxon>
        <taxon>Nepetoideae</taxon>
        <taxon>Mentheae</taxon>
        <taxon>Salviinae</taxon>
        <taxon>Salvia</taxon>
        <taxon>Salvia subgen. Calosphace</taxon>
    </lineage>
</organism>
<dbReference type="InterPro" id="IPR002220">
    <property type="entry name" value="DapA-like"/>
</dbReference>
<dbReference type="Pfam" id="PF00701">
    <property type="entry name" value="DHDPS"/>
    <property type="match status" value="1"/>
</dbReference>
<dbReference type="PANTHER" id="PTHR12128:SF15">
    <property type="entry name" value="4-HYDROXY-TETRAHYDRODIPICOLINATE SYNTHASE 1, CHLOROPLASTIC"/>
    <property type="match status" value="1"/>
</dbReference>
<dbReference type="EMBL" id="JBEAFC010000009">
    <property type="protein sequence ID" value="KAL1540974.1"/>
    <property type="molecule type" value="Genomic_DNA"/>
</dbReference>
<gene>
    <name evidence="1" type="ORF">AAHA92_25252</name>
</gene>
<comment type="caution">
    <text evidence="1">The sequence shown here is derived from an EMBL/GenBank/DDBJ whole genome shotgun (WGS) entry which is preliminary data.</text>
</comment>